<dbReference type="InterPro" id="IPR052550">
    <property type="entry name" value="Pyrimidine_5'-ntase_YjjG"/>
</dbReference>
<dbReference type="PANTHER" id="PTHR47478">
    <property type="match status" value="1"/>
</dbReference>
<dbReference type="SFLD" id="SFLDS00003">
    <property type="entry name" value="Haloacid_Dehalogenase"/>
    <property type="match status" value="1"/>
</dbReference>
<dbReference type="AlphaFoldDB" id="A0A7R7IBD1"/>
<reference evidence="1 2" key="1">
    <citation type="submission" date="2020-11" db="EMBL/GenBank/DDBJ databases">
        <title>Draft genome sequencing of a Lachnospiraceae strain isolated from anoxic soil subjected to BSD treatment.</title>
        <authorList>
            <person name="Uek A."/>
            <person name="Tonouchi A."/>
        </authorList>
    </citation>
    <scope>NUCLEOTIDE SEQUENCE [LARGE SCALE GENOMIC DNA]</scope>
    <source>
        <strain evidence="1 2">TB5</strain>
    </source>
</reference>
<evidence type="ECO:0000313" key="1">
    <source>
        <dbReference type="EMBL" id="BCN29467.1"/>
    </source>
</evidence>
<dbReference type="CDD" id="cd04305">
    <property type="entry name" value="HAD_Neu5Ac-Pase_like"/>
    <property type="match status" value="1"/>
</dbReference>
<proteinExistence type="predicted"/>
<dbReference type="InterPro" id="IPR006439">
    <property type="entry name" value="HAD-SF_hydro_IA"/>
</dbReference>
<dbReference type="SFLD" id="SFLDG01135">
    <property type="entry name" value="C1.5.6:_HAD__Beta-PGM__Phospha"/>
    <property type="match status" value="1"/>
</dbReference>
<dbReference type="NCBIfam" id="TIGR01509">
    <property type="entry name" value="HAD-SF-IA-v3"/>
    <property type="match status" value="1"/>
</dbReference>
<dbReference type="EMBL" id="AP024169">
    <property type="protein sequence ID" value="BCN29467.1"/>
    <property type="molecule type" value="Genomic_DNA"/>
</dbReference>
<dbReference type="Gene3D" id="1.10.150.240">
    <property type="entry name" value="Putative phosphatase, domain 2"/>
    <property type="match status" value="1"/>
</dbReference>
<dbReference type="SUPFAM" id="SSF56784">
    <property type="entry name" value="HAD-like"/>
    <property type="match status" value="1"/>
</dbReference>
<dbReference type="GO" id="GO:0008253">
    <property type="term" value="F:5'-nucleotidase activity"/>
    <property type="evidence" value="ECO:0007669"/>
    <property type="project" value="InterPro"/>
</dbReference>
<dbReference type="NCBIfam" id="TIGR02254">
    <property type="entry name" value="YjjG_YfnB"/>
    <property type="match status" value="1"/>
</dbReference>
<dbReference type="InterPro" id="IPR011951">
    <property type="entry name" value="HAD-SF_hydro_IA_YjjG/PynA"/>
</dbReference>
<dbReference type="SFLD" id="SFLDG01129">
    <property type="entry name" value="C1.5:_HAD__Beta-PGM__Phosphata"/>
    <property type="match status" value="1"/>
</dbReference>
<protein>
    <submittedName>
        <fullName evidence="1">Haloacid dehalogenase</fullName>
    </submittedName>
</protein>
<dbReference type="Gene3D" id="3.40.50.1000">
    <property type="entry name" value="HAD superfamily/HAD-like"/>
    <property type="match status" value="1"/>
</dbReference>
<organism evidence="1 2">
    <name type="scientific">Anaeromicropila herbilytica</name>
    <dbReference type="NCBI Taxonomy" id="2785025"/>
    <lineage>
        <taxon>Bacteria</taxon>
        <taxon>Bacillati</taxon>
        <taxon>Bacillota</taxon>
        <taxon>Clostridia</taxon>
        <taxon>Lachnospirales</taxon>
        <taxon>Lachnospiraceae</taxon>
        <taxon>Anaeromicropila</taxon>
    </lineage>
</organism>
<dbReference type="RefSeq" id="WP_271714740.1">
    <property type="nucleotide sequence ID" value="NZ_AP024169.1"/>
</dbReference>
<dbReference type="NCBIfam" id="TIGR01549">
    <property type="entry name" value="HAD-SF-IA-v1"/>
    <property type="match status" value="1"/>
</dbReference>
<name>A0A7R7IBD1_9FIRM</name>
<dbReference type="InterPro" id="IPR023198">
    <property type="entry name" value="PGP-like_dom2"/>
</dbReference>
<keyword evidence="2" id="KW-1185">Reference proteome</keyword>
<sequence length="229" mass="26962">MKYDVIIFDADETLFDFNKSEKEAFRNAMLDLNLDYDENYHLKEYHEINRLIWNEFDHGLITQQELKVERFRRFLAKTNLTLNAEEFATQYQMHLSKASFLYDDSMELIKKLYPNYKLLIITNGLTVVQDNRIRQSTISKYFEDIIISEEVGYSKPNIEIFHYALNKINYSDKSKVLMVGDSLTSDIKGGINTGIDTCWLNKDKKPNTLNMTPTYEIVKLHDLISILNE</sequence>
<dbReference type="Pfam" id="PF00702">
    <property type="entry name" value="Hydrolase"/>
    <property type="match status" value="1"/>
</dbReference>
<dbReference type="InterPro" id="IPR036412">
    <property type="entry name" value="HAD-like_sf"/>
</dbReference>
<dbReference type="KEGG" id="ahb:bsdtb5_07620"/>
<dbReference type="NCBIfam" id="NF006976">
    <property type="entry name" value="PRK09449.1"/>
    <property type="match status" value="1"/>
</dbReference>
<dbReference type="InterPro" id="IPR023214">
    <property type="entry name" value="HAD_sf"/>
</dbReference>
<accession>A0A7R7IBD1</accession>
<evidence type="ECO:0000313" key="2">
    <source>
        <dbReference type="Proteomes" id="UP000595897"/>
    </source>
</evidence>
<dbReference type="PANTHER" id="PTHR47478:SF1">
    <property type="entry name" value="PYRIMIDINE 5'-NUCLEOTIDASE YJJG"/>
    <property type="match status" value="1"/>
</dbReference>
<dbReference type="Proteomes" id="UP000595897">
    <property type="component" value="Chromosome"/>
</dbReference>
<gene>
    <name evidence="1" type="ORF">bsdtb5_07620</name>
</gene>